<comment type="subcellular location">
    <subcellularLocation>
        <location evidence="1">Cell membrane</location>
        <topology evidence="1">Multi-pass membrane protein</topology>
    </subcellularLocation>
</comment>
<dbReference type="KEGG" id="hcv:FTV88_1162"/>
<sequence>MINRLTRVFKDELISKLLKNAGTLLSGNIIASVMGLLTLIITARTLGPEAFGILVLIQTYILVVDGLMNFQSWQAMIKFGTDFNENQEVDLFKAMIKYVLLIDVLTAIIATILAITMIKVIGPFINIDENVYHYVMLFSFVILFHVSGVPIAILRMFNKFKLLAFQAVLTSLIKLIGVIILFITESELLGFVIVWVITDIAGHILLQYLGFRELKKRNLSNILDIRINLLKGYIKNIWTFIITTNLNSSIRMSTRQLDILIVGSILGNHAVGLYKVAKQFSSVLSRLADPLYKAIYPQLTKLYTQKKLLDFKNLIIQSSALVFIPVMILWVVFFCLVILLLNIQ</sequence>
<feature type="transmembrane region" description="Helical" evidence="6">
    <location>
        <begin position="98"/>
        <end position="125"/>
    </location>
</feature>
<keyword evidence="3 6" id="KW-0812">Transmembrane</keyword>
<dbReference type="InterPro" id="IPR050833">
    <property type="entry name" value="Poly_Biosynth_Transport"/>
</dbReference>
<dbReference type="PANTHER" id="PTHR30250:SF31">
    <property type="entry name" value="INNER MEMBRANE PROTEIN YGHQ"/>
    <property type="match status" value="1"/>
</dbReference>
<feature type="transmembrane region" description="Helical" evidence="6">
    <location>
        <begin position="131"/>
        <end position="153"/>
    </location>
</feature>
<name>A0A5Q2N0J6_9FIRM</name>
<feature type="transmembrane region" description="Helical" evidence="6">
    <location>
        <begin position="21"/>
        <end position="44"/>
    </location>
</feature>
<evidence type="ECO:0000256" key="6">
    <source>
        <dbReference type="SAM" id="Phobius"/>
    </source>
</evidence>
<dbReference type="PANTHER" id="PTHR30250">
    <property type="entry name" value="PST FAMILY PREDICTED COLANIC ACID TRANSPORTER"/>
    <property type="match status" value="1"/>
</dbReference>
<dbReference type="RefSeq" id="WP_162007908.1">
    <property type="nucleotide sequence ID" value="NZ_CP045875.1"/>
</dbReference>
<dbReference type="InterPro" id="IPR002797">
    <property type="entry name" value="Polysacc_synth"/>
</dbReference>
<keyword evidence="8" id="KW-1185">Reference proteome</keyword>
<evidence type="ECO:0000256" key="2">
    <source>
        <dbReference type="ARBA" id="ARBA00022475"/>
    </source>
</evidence>
<evidence type="ECO:0000313" key="7">
    <source>
        <dbReference type="EMBL" id="QGG47309.1"/>
    </source>
</evidence>
<protein>
    <submittedName>
        <fullName evidence="7">Oligosaccharide flippase family protein</fullName>
    </submittedName>
</protein>
<dbReference type="Proteomes" id="UP000366051">
    <property type="component" value="Chromosome"/>
</dbReference>
<reference evidence="8" key="1">
    <citation type="submission" date="2019-11" db="EMBL/GenBank/DDBJ databases">
        <title>Genome sequence of Heliorestis convoluta strain HH, an alkaliphilic and minimalistic phototrophic bacterium from a soda lake in Egypt.</title>
        <authorList>
            <person name="Dewey E.D."/>
            <person name="Stokes L.M."/>
            <person name="Burchell B.M."/>
            <person name="Shaffer K.N."/>
            <person name="Huntington A.M."/>
            <person name="Baker J.M."/>
            <person name="Nadendla S."/>
            <person name="Giglio M.G."/>
            <person name="Touchman J.W."/>
            <person name="Blankenship R.E."/>
            <person name="Madigan M.T."/>
            <person name="Sattley W.M."/>
        </authorList>
    </citation>
    <scope>NUCLEOTIDE SEQUENCE [LARGE SCALE GENOMIC DNA]</scope>
    <source>
        <strain evidence="8">HH</strain>
    </source>
</reference>
<feature type="transmembrane region" description="Helical" evidence="6">
    <location>
        <begin position="189"/>
        <end position="211"/>
    </location>
</feature>
<evidence type="ECO:0000256" key="3">
    <source>
        <dbReference type="ARBA" id="ARBA00022692"/>
    </source>
</evidence>
<dbReference type="Pfam" id="PF01943">
    <property type="entry name" value="Polysacc_synt"/>
    <property type="match status" value="1"/>
</dbReference>
<dbReference type="AlphaFoldDB" id="A0A5Q2N0J6"/>
<keyword evidence="2" id="KW-1003">Cell membrane</keyword>
<gene>
    <name evidence="7" type="ORF">FTV88_1162</name>
</gene>
<proteinExistence type="predicted"/>
<evidence type="ECO:0000313" key="8">
    <source>
        <dbReference type="Proteomes" id="UP000366051"/>
    </source>
</evidence>
<evidence type="ECO:0000256" key="5">
    <source>
        <dbReference type="ARBA" id="ARBA00023136"/>
    </source>
</evidence>
<feature type="transmembrane region" description="Helical" evidence="6">
    <location>
        <begin position="162"/>
        <end position="183"/>
    </location>
</feature>
<feature type="transmembrane region" description="Helical" evidence="6">
    <location>
        <begin position="50"/>
        <end position="68"/>
    </location>
</feature>
<accession>A0A5Q2N0J6</accession>
<keyword evidence="4 6" id="KW-1133">Transmembrane helix</keyword>
<organism evidence="7 8">
    <name type="scientific">Heliorestis convoluta</name>
    <dbReference type="NCBI Taxonomy" id="356322"/>
    <lineage>
        <taxon>Bacteria</taxon>
        <taxon>Bacillati</taxon>
        <taxon>Bacillota</taxon>
        <taxon>Clostridia</taxon>
        <taxon>Eubacteriales</taxon>
        <taxon>Heliobacteriaceae</taxon>
        <taxon>Heliorestis</taxon>
    </lineage>
</organism>
<feature type="transmembrane region" description="Helical" evidence="6">
    <location>
        <begin position="314"/>
        <end position="341"/>
    </location>
</feature>
<keyword evidence="5 6" id="KW-0472">Membrane</keyword>
<dbReference type="GO" id="GO:0005886">
    <property type="term" value="C:plasma membrane"/>
    <property type="evidence" value="ECO:0007669"/>
    <property type="project" value="UniProtKB-SubCell"/>
</dbReference>
<evidence type="ECO:0000256" key="4">
    <source>
        <dbReference type="ARBA" id="ARBA00022989"/>
    </source>
</evidence>
<dbReference type="EMBL" id="CP045875">
    <property type="protein sequence ID" value="QGG47309.1"/>
    <property type="molecule type" value="Genomic_DNA"/>
</dbReference>
<evidence type="ECO:0000256" key="1">
    <source>
        <dbReference type="ARBA" id="ARBA00004651"/>
    </source>
</evidence>